<feature type="compositionally biased region" description="Acidic residues" evidence="1">
    <location>
        <begin position="933"/>
        <end position="946"/>
    </location>
</feature>
<name>A0AA35WP88_GEOBA</name>
<evidence type="ECO:0000313" key="3">
    <source>
        <dbReference type="EMBL" id="CAI8021625.1"/>
    </source>
</evidence>
<dbReference type="PANTHER" id="PTHR14819">
    <property type="entry name" value="GTP-BINDING"/>
    <property type="match status" value="1"/>
</dbReference>
<evidence type="ECO:0000259" key="2">
    <source>
        <dbReference type="Pfam" id="PF25496"/>
    </source>
</evidence>
<gene>
    <name evidence="3" type="ORF">GBAR_LOCUS12808</name>
</gene>
<comment type="caution">
    <text evidence="3">The sequence shown here is derived from an EMBL/GenBank/DDBJ whole genome shotgun (WGS) entry which is preliminary data.</text>
</comment>
<evidence type="ECO:0000313" key="4">
    <source>
        <dbReference type="Proteomes" id="UP001174909"/>
    </source>
</evidence>
<dbReference type="Proteomes" id="UP001174909">
    <property type="component" value="Unassembled WGS sequence"/>
</dbReference>
<dbReference type="Pfam" id="PF25496">
    <property type="entry name" value="URGCP"/>
    <property type="match status" value="1"/>
</dbReference>
<dbReference type="AlphaFoldDB" id="A0AA35WP88"/>
<feature type="region of interest" description="Disordered" evidence="1">
    <location>
        <begin position="928"/>
        <end position="949"/>
    </location>
</feature>
<dbReference type="InterPro" id="IPR057365">
    <property type="entry name" value="URGCP"/>
</dbReference>
<feature type="compositionally biased region" description="Polar residues" evidence="1">
    <location>
        <begin position="840"/>
        <end position="857"/>
    </location>
</feature>
<dbReference type="PANTHER" id="PTHR14819:SF5">
    <property type="entry name" value="INTERFERON-INDUCED VERY LARGE GTPASE 1"/>
    <property type="match status" value="1"/>
</dbReference>
<dbReference type="InterPro" id="IPR052986">
    <property type="entry name" value="VLIG_GTPase"/>
</dbReference>
<feature type="region of interest" description="Disordered" evidence="1">
    <location>
        <begin position="837"/>
        <end position="859"/>
    </location>
</feature>
<feature type="region of interest" description="Disordered" evidence="1">
    <location>
        <begin position="787"/>
        <end position="814"/>
    </location>
</feature>
<feature type="domain" description="Up-regulator of cell proliferation-like" evidence="2">
    <location>
        <begin position="950"/>
        <end position="1245"/>
    </location>
</feature>
<dbReference type="EMBL" id="CASHTH010001910">
    <property type="protein sequence ID" value="CAI8021625.1"/>
    <property type="molecule type" value="Genomic_DNA"/>
</dbReference>
<reference evidence="3" key="1">
    <citation type="submission" date="2023-03" db="EMBL/GenBank/DDBJ databases">
        <authorList>
            <person name="Steffen K."/>
            <person name="Cardenas P."/>
        </authorList>
    </citation>
    <scope>NUCLEOTIDE SEQUENCE</scope>
</reference>
<proteinExistence type="predicted"/>
<keyword evidence="4" id="KW-1185">Reference proteome</keyword>
<evidence type="ECO:0000256" key="1">
    <source>
        <dbReference type="SAM" id="MobiDB-lite"/>
    </source>
</evidence>
<organism evidence="3 4">
    <name type="scientific">Geodia barretti</name>
    <name type="common">Barrett's horny sponge</name>
    <dbReference type="NCBI Taxonomy" id="519541"/>
    <lineage>
        <taxon>Eukaryota</taxon>
        <taxon>Metazoa</taxon>
        <taxon>Porifera</taxon>
        <taxon>Demospongiae</taxon>
        <taxon>Heteroscleromorpha</taxon>
        <taxon>Tetractinellida</taxon>
        <taxon>Astrophorina</taxon>
        <taxon>Geodiidae</taxon>
        <taxon>Geodia</taxon>
    </lineage>
</organism>
<sequence>MALSEVIAKEGLSERWVEIFKDELGIKTIQGLKYIGKESYPLLVQFVTEPLEKRYLLKLLGIEAAEKQSLTINCTKMFLGKKEELEKALKQLRNLQGLRKYRQDSDVQAVESVCQEILQVPEGAWFGESLILDEVIENVCGMIRCFEKAHEDEDSNELPFLLQVSGGLSLDSVGGIVLKGVWVIEEASNFVLRSSNMLKAPTDIQLNFPLRPQFTETKHFQSREQEREFFDQLAKTGYSMPTTDKMNIIRASQAYCSTIRYCFMPMATYYFDNDQLYLSDYALSSLSEIDRLITGDKAVEKGCQAFFEEFGSHCLQGPFHFGGLYICKCYSSGFPSFSNVKELKRIQDEVINAQMRMCFSPCYEEICVSQLKGISGQERLKNNVKLQVITVGGPKRACGFPDWKNSLSGSNCRWKLIDCGISKLPVWDIIVLNHKKHFKNVEKLASMLRQCWKRSVMKTNEGGNDSLHKKFSNFVKSLQLEEAMVQTQLNALVTKRKEVEQLTCDPRAWALEYLPILQEYFCFIIKNCKVDKIKSLLKLVVEPVDLGLTAIFPFESMGYTLKCIYGTERELPQLLCDDFVHFGRYIDQAVAIVSSMPGVPCPYLIAKGTSLVERAVQLLRQHLLRAGQPYEECLLLTILHAQKYNPENQTFLALVSRKDFEILNHHFKAWSQNFFTLNQQSDLQKQSYLMYLTVHVSHTMGGTEECIDFHVKFLQQKLNLMPEIQSILKPGIDWENFQTVMKDMCNGAVIDQNRAKNSLLPSSEIEQQNQVEVLKHPVEKHQHILATQPPPKPLRKPLQPQTRKVPPLKNTGEHFSMTGMELKSSKQTENIPDQFEQHTRIGQKQSRSLSTQHQLTPPTEHPISFLLEKVGLTDYYPQKLSCRDAIEIREDTINLAKNNCSQLYPFIMLQKIMAFDSKCRIPLHGLQHNESVSDSDSDSDSDESESGDSIHPMDGLLALLLCCDTFLRQDLFCRMATSHISVPLLLPNPHTGDPTLLLWALRSIVKEFKLPDGKTYSGRIISYQTPFVSFLRVGKHSISKSEILNGVINKTNSDNKIEAFIGYNSPGGTSCKRLVKGLVELTWYLPGNGLFSQPIAFTNLRGDACDPDLQKQVNVLCSISTVSVVLLANNMLDEDASRGSTINLLKQLSQAPEGLIILQSKKDKKGFKSQISGCIGETLFKTKCTLVNCDKSVTVFLENLQTKIKNKLQTTNVQPSLVEMAKKCNITIDEDVFECVRGRQLMEQLFKVVEDHRRQNPTKVLRTYFLSRVKSIGIDGLI</sequence>
<accession>A0AA35WP88</accession>
<protein>
    <submittedName>
        <fullName evidence="3">Interferon-induced very large GTPase 1</fullName>
    </submittedName>
</protein>